<reference evidence="2 3" key="1">
    <citation type="submission" date="2024-01" db="EMBL/GenBank/DDBJ databases">
        <title>A draft genome for a cacao thread blight-causing isolate of Paramarasmius palmivorus.</title>
        <authorList>
            <person name="Baruah I.K."/>
            <person name="Bukari Y."/>
            <person name="Amoako-Attah I."/>
            <person name="Meinhardt L.W."/>
            <person name="Bailey B.A."/>
            <person name="Cohen S.P."/>
        </authorList>
    </citation>
    <scope>NUCLEOTIDE SEQUENCE [LARGE SCALE GENOMIC DNA]</scope>
    <source>
        <strain evidence="2 3">GH-12</strain>
    </source>
</reference>
<keyword evidence="3" id="KW-1185">Reference proteome</keyword>
<evidence type="ECO:0000256" key="1">
    <source>
        <dbReference type="SAM" id="MobiDB-lite"/>
    </source>
</evidence>
<organism evidence="2 3">
    <name type="scientific">Paramarasmius palmivorus</name>
    <dbReference type="NCBI Taxonomy" id="297713"/>
    <lineage>
        <taxon>Eukaryota</taxon>
        <taxon>Fungi</taxon>
        <taxon>Dikarya</taxon>
        <taxon>Basidiomycota</taxon>
        <taxon>Agaricomycotina</taxon>
        <taxon>Agaricomycetes</taxon>
        <taxon>Agaricomycetidae</taxon>
        <taxon>Agaricales</taxon>
        <taxon>Marasmiineae</taxon>
        <taxon>Marasmiaceae</taxon>
        <taxon>Paramarasmius</taxon>
    </lineage>
</organism>
<dbReference type="Proteomes" id="UP001383192">
    <property type="component" value="Unassembled WGS sequence"/>
</dbReference>
<proteinExistence type="predicted"/>
<evidence type="ECO:0000313" key="3">
    <source>
        <dbReference type="Proteomes" id="UP001383192"/>
    </source>
</evidence>
<sequence length="234" mass="23131">MASQTPVDVNAITIALTGLGLPAHQIQAIVSSLTGGTTHAPPPTQPTATHAPPSTQPSAAHVPLASQIPASSQQASSGGANASGIPFPPPANHHVPANIPGGSGSTCGATSAAAGFIPGAPAAGTGGGVAVAGGGGAAHSLLCPHCGANVVLPPTDSRWYAIFVGTRIGWVRGFAIAHQLTNGVSGNAWQHFNDEQSACAAFLARHGQDNVRVVGPIVGTNYPPVAPNNGWLYP</sequence>
<dbReference type="AlphaFoldDB" id="A0AAW0AUL4"/>
<comment type="caution">
    <text evidence="2">The sequence shown here is derived from an EMBL/GenBank/DDBJ whole genome shotgun (WGS) entry which is preliminary data.</text>
</comment>
<feature type="region of interest" description="Disordered" evidence="1">
    <location>
        <begin position="34"/>
        <end position="102"/>
    </location>
</feature>
<name>A0AAW0AUL4_9AGAR</name>
<protein>
    <submittedName>
        <fullName evidence="2">Uncharacterized protein</fullName>
    </submittedName>
</protein>
<feature type="compositionally biased region" description="Low complexity" evidence="1">
    <location>
        <begin position="46"/>
        <end position="85"/>
    </location>
</feature>
<evidence type="ECO:0000313" key="2">
    <source>
        <dbReference type="EMBL" id="KAK7016774.1"/>
    </source>
</evidence>
<accession>A0AAW0AUL4</accession>
<dbReference type="EMBL" id="JAYKXP010000277">
    <property type="protein sequence ID" value="KAK7016774.1"/>
    <property type="molecule type" value="Genomic_DNA"/>
</dbReference>
<gene>
    <name evidence="2" type="ORF">VNI00_018827</name>
</gene>